<dbReference type="PANTHER" id="PTHR46023">
    <property type="entry name" value="LIPASE CLASS 3 PROTEIN-LIKE"/>
    <property type="match status" value="1"/>
</dbReference>
<feature type="compositionally biased region" description="Basic and acidic residues" evidence="1">
    <location>
        <begin position="607"/>
        <end position="620"/>
    </location>
</feature>
<reference evidence="3" key="1">
    <citation type="journal article" date="2016" name="Nat. Commun.">
        <title>The Gonium pectorale genome demonstrates co-option of cell cycle regulation during the evolution of multicellularity.</title>
        <authorList>
            <person name="Hanschen E.R."/>
            <person name="Marriage T.N."/>
            <person name="Ferris P.J."/>
            <person name="Hamaji T."/>
            <person name="Toyoda A."/>
            <person name="Fujiyama A."/>
            <person name="Neme R."/>
            <person name="Noguchi H."/>
            <person name="Minakuchi Y."/>
            <person name="Suzuki M."/>
            <person name="Kawai-Toyooka H."/>
            <person name="Smith D.R."/>
            <person name="Sparks H."/>
            <person name="Anderson J."/>
            <person name="Bakaric R."/>
            <person name="Luria V."/>
            <person name="Karger A."/>
            <person name="Kirschner M.W."/>
            <person name="Durand P.M."/>
            <person name="Michod R.E."/>
            <person name="Nozaki H."/>
            <person name="Olson B.J."/>
        </authorList>
    </citation>
    <scope>NUCLEOTIDE SEQUENCE [LARGE SCALE GENOMIC DNA]</scope>
    <source>
        <strain evidence="3">NIES-2863</strain>
    </source>
</reference>
<name>A0A150GME9_GONPE</name>
<feature type="compositionally biased region" description="Polar residues" evidence="1">
    <location>
        <begin position="34"/>
        <end position="46"/>
    </location>
</feature>
<dbReference type="Proteomes" id="UP000075714">
    <property type="component" value="Unassembled WGS sequence"/>
</dbReference>
<organism evidence="2 3">
    <name type="scientific">Gonium pectorale</name>
    <name type="common">Green alga</name>
    <dbReference type="NCBI Taxonomy" id="33097"/>
    <lineage>
        <taxon>Eukaryota</taxon>
        <taxon>Viridiplantae</taxon>
        <taxon>Chlorophyta</taxon>
        <taxon>core chlorophytes</taxon>
        <taxon>Chlorophyceae</taxon>
        <taxon>CS clade</taxon>
        <taxon>Chlamydomonadales</taxon>
        <taxon>Volvocaceae</taxon>
        <taxon>Gonium</taxon>
    </lineage>
</organism>
<feature type="region of interest" description="Disordered" evidence="1">
    <location>
        <begin position="466"/>
        <end position="511"/>
    </location>
</feature>
<accession>A0A150GME9</accession>
<proteinExistence type="predicted"/>
<comment type="caution">
    <text evidence="2">The sequence shown here is derived from an EMBL/GenBank/DDBJ whole genome shotgun (WGS) entry which is preliminary data.</text>
</comment>
<feature type="region of interest" description="Disordered" evidence="1">
    <location>
        <begin position="310"/>
        <end position="331"/>
    </location>
</feature>
<feature type="region of interest" description="Disordered" evidence="1">
    <location>
        <begin position="23"/>
        <end position="62"/>
    </location>
</feature>
<evidence type="ECO:0000313" key="2">
    <source>
        <dbReference type="EMBL" id="KXZ50935.1"/>
    </source>
</evidence>
<feature type="region of interest" description="Disordered" evidence="1">
    <location>
        <begin position="382"/>
        <end position="450"/>
    </location>
</feature>
<evidence type="ECO:0000256" key="1">
    <source>
        <dbReference type="SAM" id="MobiDB-lite"/>
    </source>
</evidence>
<feature type="compositionally biased region" description="Low complexity" evidence="1">
    <location>
        <begin position="559"/>
        <end position="572"/>
    </location>
</feature>
<evidence type="ECO:0000313" key="3">
    <source>
        <dbReference type="Proteomes" id="UP000075714"/>
    </source>
</evidence>
<keyword evidence="3" id="KW-1185">Reference proteome</keyword>
<feature type="compositionally biased region" description="Basic and acidic residues" evidence="1">
    <location>
        <begin position="430"/>
        <end position="440"/>
    </location>
</feature>
<dbReference type="OrthoDB" id="438440at2759"/>
<sequence>MESLSEHEAMRVLQAAAALDAARATSGSLAPAPSGTSRQPAAQPQLQGPEAAPPTPSQGLGDDVWREMAETDSGTPEQKRLGDLDSWLDVFRATATIVRNAWTHMECLTFESLAFGWLALARKHEALQVVPSAAPGEELDDIAPLAHWLGEAAWAQAAYTAGSAEQLAGVLGVQPADLIVYQADPEGWRPAFFIAIHHDSRTVRLVVRGTGHLRDLLTNKAGRSAPLGAGIAALVALLAETETATAEALGRPPSVRATVFASPPCVTAELAEASSAYVEAIVYNALRRSGALGLANHLVAAALCRCQPPQDAAAGPHGPAPPAATGLPPRPAISAGLSALSKAGAAGVIPPAPPNGRAAQLAALGSAVKAVASSATASAAAAETHAGPHGSRVISAAPSGTLAAPGPMGPPNGALPPLVTGAAVGGVSRTAHEPPLRRGTDAPGVLSPPPLVAAANAQTAAAVAAAVGPTPPRKGLTGFLPDMKGASQQEGRGPAPASGVDSNSGAWPRTEAGMPPSAVVVLEPLAAPPVLPAGSVVAGGHLASLPSLPPGPRRDPVLGAAAPGHDAAGGAATPSGPHALSQPSSPRSRRQPVAEGTEAEDSVVDAARQEQRAADGRTEGEGSSQDAAAAGRQEAYEYHELLVPGRLYMIERKGADATASFRLLRDIGRTQLNRMLLKRSMLRDHLLSHYAAALERVFHP</sequence>
<feature type="region of interest" description="Disordered" evidence="1">
    <location>
        <begin position="546"/>
        <end position="631"/>
    </location>
</feature>
<dbReference type="EMBL" id="LSYV01000015">
    <property type="protein sequence ID" value="KXZ50935.1"/>
    <property type="molecule type" value="Genomic_DNA"/>
</dbReference>
<dbReference type="AlphaFoldDB" id="A0A150GME9"/>
<protein>
    <submittedName>
        <fullName evidence="2">Uncharacterized protein</fullName>
    </submittedName>
</protein>
<dbReference type="PANTHER" id="PTHR46023:SF6">
    <property type="entry name" value="LIPASE CLASS 3 FAMILY PROTEIN"/>
    <property type="match status" value="1"/>
</dbReference>
<gene>
    <name evidence="2" type="ORF">GPECTOR_14g180</name>
</gene>